<gene>
    <name evidence="1" type="ORF">HCR76_16730</name>
</gene>
<evidence type="ECO:0000313" key="2">
    <source>
        <dbReference type="Proteomes" id="UP000662814"/>
    </source>
</evidence>
<sequence length="105" mass="12207">MHATKAIAEEYLDRQLIVWGKVGGYVPTRWGSLMIRLYNAADDVAILVDKKNLDRLHIDNPEQILERDVIAYGNYLQPYGSRRPHVRVRQAAIAFSPRVHRRLRN</sequence>
<reference evidence="1 2" key="1">
    <citation type="submission" date="2020-12" db="EMBL/GenBank/DDBJ databases">
        <title>Microbacterium sp. HY060.</title>
        <authorList>
            <person name="Zhou J."/>
        </authorList>
    </citation>
    <scope>NUCLEOTIDE SEQUENCE [LARGE SCALE GENOMIC DNA]</scope>
    <source>
        <strain evidence="1 2">HY60</strain>
    </source>
</reference>
<protein>
    <submittedName>
        <fullName evidence="1">Uncharacterized protein</fullName>
    </submittedName>
</protein>
<proteinExistence type="predicted"/>
<dbReference type="Proteomes" id="UP000662814">
    <property type="component" value="Chromosome"/>
</dbReference>
<keyword evidence="2" id="KW-1185">Reference proteome</keyword>
<accession>A0ABX6YI03</accession>
<dbReference type="EMBL" id="CP061169">
    <property type="protein sequence ID" value="QPZ38403.1"/>
    <property type="molecule type" value="Genomic_DNA"/>
</dbReference>
<dbReference type="RefSeq" id="WP_166986590.1">
    <property type="nucleotide sequence ID" value="NZ_CP061169.1"/>
</dbReference>
<name>A0ABX6YI03_9MICO</name>
<organism evidence="1 2">
    <name type="scientific">Paramicrobacterium chengjingii</name>
    <dbReference type="NCBI Taxonomy" id="2769067"/>
    <lineage>
        <taxon>Bacteria</taxon>
        <taxon>Bacillati</taxon>
        <taxon>Actinomycetota</taxon>
        <taxon>Actinomycetes</taxon>
        <taxon>Micrococcales</taxon>
        <taxon>Microbacteriaceae</taxon>
        <taxon>Paramicrobacterium</taxon>
    </lineage>
</organism>
<evidence type="ECO:0000313" key="1">
    <source>
        <dbReference type="EMBL" id="QPZ38403.1"/>
    </source>
</evidence>